<organism evidence="2 3">
    <name type="scientific">Phenylobacterium terrae</name>
    <dbReference type="NCBI Taxonomy" id="2665495"/>
    <lineage>
        <taxon>Bacteria</taxon>
        <taxon>Pseudomonadati</taxon>
        <taxon>Pseudomonadota</taxon>
        <taxon>Alphaproteobacteria</taxon>
        <taxon>Caulobacterales</taxon>
        <taxon>Caulobacteraceae</taxon>
        <taxon>Phenylobacterium</taxon>
    </lineage>
</organism>
<name>A0ABW4MX16_9CAUL</name>
<gene>
    <name evidence="2" type="ORF">ACFSC0_02810</name>
</gene>
<dbReference type="Proteomes" id="UP001597237">
    <property type="component" value="Unassembled WGS sequence"/>
</dbReference>
<accession>A0ABW4MX16</accession>
<dbReference type="RefSeq" id="WP_377280630.1">
    <property type="nucleotide sequence ID" value="NZ_JBHRSI010000001.1"/>
</dbReference>
<dbReference type="CDD" id="cd02440">
    <property type="entry name" value="AdoMet_MTases"/>
    <property type="match status" value="1"/>
</dbReference>
<dbReference type="GO" id="GO:0008168">
    <property type="term" value="F:methyltransferase activity"/>
    <property type="evidence" value="ECO:0007669"/>
    <property type="project" value="UniProtKB-KW"/>
</dbReference>
<keyword evidence="3" id="KW-1185">Reference proteome</keyword>
<protein>
    <submittedName>
        <fullName evidence="2">Class I SAM-dependent methyltransferase</fullName>
        <ecNumber evidence="2">2.1.1.-</ecNumber>
    </submittedName>
</protein>
<keyword evidence="2" id="KW-0489">Methyltransferase</keyword>
<dbReference type="PANTHER" id="PTHR43464">
    <property type="entry name" value="METHYLTRANSFERASE"/>
    <property type="match status" value="1"/>
</dbReference>
<dbReference type="EMBL" id="JBHUEY010000001">
    <property type="protein sequence ID" value="MFD1782311.1"/>
    <property type="molecule type" value="Genomic_DNA"/>
</dbReference>
<evidence type="ECO:0000313" key="2">
    <source>
        <dbReference type="EMBL" id="MFD1782311.1"/>
    </source>
</evidence>
<dbReference type="InterPro" id="IPR029063">
    <property type="entry name" value="SAM-dependent_MTases_sf"/>
</dbReference>
<dbReference type="InterPro" id="IPR013217">
    <property type="entry name" value="Methyltransf_12"/>
</dbReference>
<reference evidence="3" key="1">
    <citation type="journal article" date="2019" name="Int. J. Syst. Evol. Microbiol.">
        <title>The Global Catalogue of Microorganisms (GCM) 10K type strain sequencing project: providing services to taxonomists for standard genome sequencing and annotation.</title>
        <authorList>
            <consortium name="The Broad Institute Genomics Platform"/>
            <consortium name="The Broad Institute Genome Sequencing Center for Infectious Disease"/>
            <person name="Wu L."/>
            <person name="Ma J."/>
        </authorList>
    </citation>
    <scope>NUCLEOTIDE SEQUENCE [LARGE SCALE GENOMIC DNA]</scope>
    <source>
        <strain evidence="3">DFY28</strain>
    </source>
</reference>
<dbReference type="Gene3D" id="3.40.50.150">
    <property type="entry name" value="Vaccinia Virus protein VP39"/>
    <property type="match status" value="1"/>
</dbReference>
<feature type="domain" description="Methyltransferase type 12" evidence="1">
    <location>
        <begin position="54"/>
        <end position="148"/>
    </location>
</feature>
<keyword evidence="2" id="KW-0808">Transferase</keyword>
<evidence type="ECO:0000259" key="1">
    <source>
        <dbReference type="Pfam" id="PF08242"/>
    </source>
</evidence>
<dbReference type="Pfam" id="PF08242">
    <property type="entry name" value="Methyltransf_12"/>
    <property type="match status" value="1"/>
</dbReference>
<dbReference type="EC" id="2.1.1.-" evidence="2"/>
<comment type="caution">
    <text evidence="2">The sequence shown here is derived from an EMBL/GenBank/DDBJ whole genome shotgun (WGS) entry which is preliminary data.</text>
</comment>
<dbReference type="PANTHER" id="PTHR43464:SF58">
    <property type="entry name" value="BLR7975 PROTEIN"/>
    <property type="match status" value="1"/>
</dbReference>
<dbReference type="SUPFAM" id="SSF53335">
    <property type="entry name" value="S-adenosyl-L-methionine-dependent methyltransferases"/>
    <property type="match status" value="1"/>
</dbReference>
<dbReference type="GO" id="GO:0032259">
    <property type="term" value="P:methylation"/>
    <property type="evidence" value="ECO:0007669"/>
    <property type="project" value="UniProtKB-KW"/>
</dbReference>
<evidence type="ECO:0000313" key="3">
    <source>
        <dbReference type="Proteomes" id="UP001597237"/>
    </source>
</evidence>
<sequence>MGRSSDPTAQPFSDPKLVSAYAEDTPRKVPGLADLHRMAMLLLAERAPAGAEILVLGAGGGLELKAFSEAQPSWRFVGVDPSAEMLELARRILPPHESRVRLQLGYVDDAPAGPFDGAVCLLVLHFLSRDERLHVLKQLRRRTRPGAPLVVAHHGLPARGEAARWLSLSAAFADRSGADAARSAASGALMAERLQVLSDPEEEELLREAGFSGIALFYAGLSFRGWVAVA</sequence>
<proteinExistence type="predicted"/>